<evidence type="ECO:0000313" key="8">
    <source>
        <dbReference type="EMBL" id="MDN4173666.1"/>
    </source>
</evidence>
<evidence type="ECO:0000256" key="4">
    <source>
        <dbReference type="ARBA" id="ARBA00022989"/>
    </source>
</evidence>
<dbReference type="PANTHER" id="PTHR47089:SF1">
    <property type="entry name" value="GUANOSINE ABC TRANSPORTER PERMEASE PROTEIN NUPP"/>
    <property type="match status" value="1"/>
</dbReference>
<feature type="compositionally biased region" description="Low complexity" evidence="6">
    <location>
        <begin position="24"/>
        <end position="35"/>
    </location>
</feature>
<dbReference type="Pfam" id="PF02653">
    <property type="entry name" value="BPD_transp_2"/>
    <property type="match status" value="1"/>
</dbReference>
<dbReference type="EMBL" id="JAUHJQ010000004">
    <property type="protein sequence ID" value="MDN4173666.1"/>
    <property type="molecule type" value="Genomic_DNA"/>
</dbReference>
<dbReference type="InterPro" id="IPR001851">
    <property type="entry name" value="ABC_transp_permease"/>
</dbReference>
<dbReference type="PANTHER" id="PTHR47089">
    <property type="entry name" value="ABC TRANSPORTER, PERMEASE PROTEIN"/>
    <property type="match status" value="1"/>
</dbReference>
<comment type="caution">
    <text evidence="8">The sequence shown here is derived from an EMBL/GenBank/DDBJ whole genome shotgun (WGS) entry which is preliminary data.</text>
</comment>
<feature type="transmembrane region" description="Helical" evidence="7">
    <location>
        <begin position="149"/>
        <end position="169"/>
    </location>
</feature>
<feature type="transmembrane region" description="Helical" evidence="7">
    <location>
        <begin position="175"/>
        <end position="195"/>
    </location>
</feature>
<name>A0ABT8FGI4_9ACTN</name>
<comment type="subcellular location">
    <subcellularLocation>
        <location evidence="1">Cell membrane</location>
        <topology evidence="1">Multi-pass membrane protein</topology>
    </subcellularLocation>
</comment>
<keyword evidence="3 7" id="KW-0812">Transmembrane</keyword>
<reference evidence="8" key="1">
    <citation type="submission" date="2023-06" db="EMBL/GenBank/DDBJ databases">
        <title>Draft genome sequence of Nocardioides sp. SOB77.</title>
        <authorList>
            <person name="Zhang G."/>
        </authorList>
    </citation>
    <scope>NUCLEOTIDE SEQUENCE</scope>
    <source>
        <strain evidence="8">SOB77</strain>
    </source>
</reference>
<dbReference type="RefSeq" id="WP_300952785.1">
    <property type="nucleotide sequence ID" value="NZ_JAUHJQ010000004.1"/>
</dbReference>
<protein>
    <submittedName>
        <fullName evidence="8">ABC transporter permease</fullName>
    </submittedName>
</protein>
<sequence length="420" mass="43100">MSETPNGPAGPAGPGNPGTPPPAGDQGQGTTTQGGVPAGKKEAGRDRDLASWLPTVVDSIAAVVLALVVGAVLIMFSTPRVVESLSYFFSYPWDFFKFSGEAIWDGYRALISGSVGSGTAWTRTLERAAPLICAGLGVSLAFRAGMFNIGAQGQILLGALVGGFIGFHYDLPAGIHLLAALAGALVAGGLWGAIAGVLKARTGAHEVITTIMLNYVGRFTMLYFLGKEALQRPDSDNLLSPPVDDSAAYPTIGGVHLGVLLAVVAALFVWWLLERSTLGFEMRAVGANPDAARTAGMSVARVYVLAMTLAGVLAGLAATMTVLGRQDSLTDQVAGTVGFDAITVALLGRTTPLGTVLAGLLFGALSAGGLSMQGAAGVPPELTQVLQALIVLFVAAPALVRGIFRLRGQGRKADVMATGW</sequence>
<keyword evidence="9" id="KW-1185">Reference proteome</keyword>
<dbReference type="Proteomes" id="UP001168620">
    <property type="component" value="Unassembled WGS sequence"/>
</dbReference>
<feature type="transmembrane region" description="Helical" evidence="7">
    <location>
        <begin position="56"/>
        <end position="76"/>
    </location>
</feature>
<feature type="transmembrane region" description="Helical" evidence="7">
    <location>
        <begin position="207"/>
        <end position="226"/>
    </location>
</feature>
<evidence type="ECO:0000256" key="7">
    <source>
        <dbReference type="SAM" id="Phobius"/>
    </source>
</evidence>
<feature type="transmembrane region" description="Helical" evidence="7">
    <location>
        <begin position="385"/>
        <end position="404"/>
    </location>
</feature>
<evidence type="ECO:0000256" key="1">
    <source>
        <dbReference type="ARBA" id="ARBA00004651"/>
    </source>
</evidence>
<evidence type="ECO:0000256" key="2">
    <source>
        <dbReference type="ARBA" id="ARBA00022475"/>
    </source>
</evidence>
<gene>
    <name evidence="8" type="ORF">QWY28_11965</name>
</gene>
<dbReference type="CDD" id="cd06580">
    <property type="entry name" value="TM_PBP1_transp_TpRbsC_like"/>
    <property type="match status" value="1"/>
</dbReference>
<feature type="region of interest" description="Disordered" evidence="6">
    <location>
        <begin position="1"/>
        <end position="44"/>
    </location>
</feature>
<feature type="transmembrane region" description="Helical" evidence="7">
    <location>
        <begin position="355"/>
        <end position="373"/>
    </location>
</feature>
<evidence type="ECO:0000256" key="3">
    <source>
        <dbReference type="ARBA" id="ARBA00022692"/>
    </source>
</evidence>
<organism evidence="8 9">
    <name type="scientific">Nocardioides oceani</name>
    <dbReference type="NCBI Taxonomy" id="3058369"/>
    <lineage>
        <taxon>Bacteria</taxon>
        <taxon>Bacillati</taxon>
        <taxon>Actinomycetota</taxon>
        <taxon>Actinomycetes</taxon>
        <taxon>Propionibacteriales</taxon>
        <taxon>Nocardioidaceae</taxon>
        <taxon>Nocardioides</taxon>
    </lineage>
</organism>
<evidence type="ECO:0000256" key="5">
    <source>
        <dbReference type="ARBA" id="ARBA00023136"/>
    </source>
</evidence>
<proteinExistence type="predicted"/>
<accession>A0ABT8FGI4</accession>
<evidence type="ECO:0000256" key="6">
    <source>
        <dbReference type="SAM" id="MobiDB-lite"/>
    </source>
</evidence>
<keyword evidence="2" id="KW-1003">Cell membrane</keyword>
<keyword evidence="5 7" id="KW-0472">Membrane</keyword>
<feature type="transmembrane region" description="Helical" evidence="7">
    <location>
        <begin position="246"/>
        <end position="273"/>
    </location>
</feature>
<keyword evidence="4 7" id="KW-1133">Transmembrane helix</keyword>
<feature type="transmembrane region" description="Helical" evidence="7">
    <location>
        <begin position="329"/>
        <end position="348"/>
    </location>
</feature>
<evidence type="ECO:0000313" key="9">
    <source>
        <dbReference type="Proteomes" id="UP001168620"/>
    </source>
</evidence>
<feature type="transmembrane region" description="Helical" evidence="7">
    <location>
        <begin position="302"/>
        <end position="323"/>
    </location>
</feature>